<reference evidence="2 3" key="1">
    <citation type="submission" date="2021-01" db="EMBL/GenBank/DDBJ databases">
        <title>Whole genome shotgun sequence of Actinoplanes durhamensis NBRC 14914.</title>
        <authorList>
            <person name="Komaki H."/>
            <person name="Tamura T."/>
        </authorList>
    </citation>
    <scope>NUCLEOTIDE SEQUENCE [LARGE SCALE GENOMIC DNA]</scope>
    <source>
        <strain evidence="2 3">NBRC 14914</strain>
    </source>
</reference>
<keyword evidence="1" id="KW-0812">Transmembrane</keyword>
<name>A0ABQ3YRJ9_9ACTN</name>
<keyword evidence="1" id="KW-1133">Transmembrane helix</keyword>
<gene>
    <name evidence="2" type="ORF">Adu01nite_15130</name>
</gene>
<dbReference type="EMBL" id="BOML01000013">
    <property type="protein sequence ID" value="GIE00163.1"/>
    <property type="molecule type" value="Genomic_DNA"/>
</dbReference>
<evidence type="ECO:0000313" key="2">
    <source>
        <dbReference type="EMBL" id="GIE00163.1"/>
    </source>
</evidence>
<comment type="caution">
    <text evidence="2">The sequence shown here is derived from an EMBL/GenBank/DDBJ whole genome shotgun (WGS) entry which is preliminary data.</text>
</comment>
<proteinExistence type="predicted"/>
<sequence>MVEDAATWIIDWVSSRTADDWRRYVWFATVVLIAYRALRWVVRRFLPWVIGRVFIPIAAGLVVAVCLVLILVQGILALSFRPMGVWPPSLVHGLGDAVASVGRGTMRAVPRLAGGPSLLRHTHRLAIWALLAGIAWSAHEVSCEHDPASLWCTRPLSAVTTVGADLWEAGTDVVLGRSST</sequence>
<feature type="transmembrane region" description="Helical" evidence="1">
    <location>
        <begin position="54"/>
        <end position="80"/>
    </location>
</feature>
<feature type="transmembrane region" description="Helical" evidence="1">
    <location>
        <begin position="24"/>
        <end position="42"/>
    </location>
</feature>
<evidence type="ECO:0000256" key="1">
    <source>
        <dbReference type="SAM" id="Phobius"/>
    </source>
</evidence>
<accession>A0ABQ3YRJ9</accession>
<evidence type="ECO:0000313" key="3">
    <source>
        <dbReference type="Proteomes" id="UP000637628"/>
    </source>
</evidence>
<dbReference type="Proteomes" id="UP000637628">
    <property type="component" value="Unassembled WGS sequence"/>
</dbReference>
<protein>
    <submittedName>
        <fullName evidence="2">Uncharacterized protein</fullName>
    </submittedName>
</protein>
<dbReference type="RefSeq" id="WP_203725794.1">
    <property type="nucleotide sequence ID" value="NZ_BAAATX010000002.1"/>
</dbReference>
<organism evidence="2 3">
    <name type="scientific">Paractinoplanes durhamensis</name>
    <dbReference type="NCBI Taxonomy" id="113563"/>
    <lineage>
        <taxon>Bacteria</taxon>
        <taxon>Bacillati</taxon>
        <taxon>Actinomycetota</taxon>
        <taxon>Actinomycetes</taxon>
        <taxon>Micromonosporales</taxon>
        <taxon>Micromonosporaceae</taxon>
        <taxon>Paractinoplanes</taxon>
    </lineage>
</organism>
<keyword evidence="1" id="KW-0472">Membrane</keyword>
<keyword evidence="3" id="KW-1185">Reference proteome</keyword>